<dbReference type="InterPro" id="IPR002110">
    <property type="entry name" value="Ankyrin_rpt"/>
</dbReference>
<dbReference type="EMBL" id="QZEY01000008">
    <property type="protein sequence ID" value="RJL30922.1"/>
    <property type="molecule type" value="Genomic_DNA"/>
</dbReference>
<feature type="repeat" description="ANK" evidence="1">
    <location>
        <begin position="69"/>
        <end position="95"/>
    </location>
</feature>
<keyword evidence="3" id="KW-1185">Reference proteome</keyword>
<dbReference type="Proteomes" id="UP000265768">
    <property type="component" value="Unassembled WGS sequence"/>
</dbReference>
<dbReference type="OrthoDB" id="3283992at2"/>
<proteinExistence type="predicted"/>
<comment type="caution">
    <text evidence="2">The sequence shown here is derived from an EMBL/GenBank/DDBJ whole genome shotgun (WGS) entry which is preliminary data.</text>
</comment>
<name>A0A3A4BI49_9ACTN</name>
<gene>
    <name evidence="2" type="ORF">D5H75_21765</name>
</gene>
<dbReference type="PROSITE" id="PS50088">
    <property type="entry name" value="ANK_REPEAT"/>
    <property type="match status" value="1"/>
</dbReference>
<keyword evidence="1" id="KW-0040">ANK repeat</keyword>
<organism evidence="2 3">
    <name type="scientific">Bailinhaonella thermotolerans</name>
    <dbReference type="NCBI Taxonomy" id="1070861"/>
    <lineage>
        <taxon>Bacteria</taxon>
        <taxon>Bacillati</taxon>
        <taxon>Actinomycetota</taxon>
        <taxon>Actinomycetes</taxon>
        <taxon>Streptosporangiales</taxon>
        <taxon>Streptosporangiaceae</taxon>
        <taxon>Bailinhaonella</taxon>
    </lineage>
</organism>
<dbReference type="PROSITE" id="PS50297">
    <property type="entry name" value="ANK_REP_REGION"/>
    <property type="match status" value="1"/>
</dbReference>
<evidence type="ECO:0000313" key="2">
    <source>
        <dbReference type="EMBL" id="RJL30922.1"/>
    </source>
</evidence>
<evidence type="ECO:0000313" key="3">
    <source>
        <dbReference type="Proteomes" id="UP000265768"/>
    </source>
</evidence>
<dbReference type="SUPFAM" id="SSF48403">
    <property type="entry name" value="Ankyrin repeat"/>
    <property type="match status" value="1"/>
</dbReference>
<dbReference type="Gene3D" id="1.25.40.20">
    <property type="entry name" value="Ankyrin repeat-containing domain"/>
    <property type="match status" value="1"/>
</dbReference>
<dbReference type="AlphaFoldDB" id="A0A3A4BI49"/>
<reference evidence="2 3" key="1">
    <citation type="submission" date="2018-09" db="EMBL/GenBank/DDBJ databases">
        <title>YIM 75507 draft genome.</title>
        <authorList>
            <person name="Tang S."/>
            <person name="Feng Y."/>
        </authorList>
    </citation>
    <scope>NUCLEOTIDE SEQUENCE [LARGE SCALE GENOMIC DNA]</scope>
    <source>
        <strain evidence="2 3">YIM 75507</strain>
    </source>
</reference>
<sequence length="334" mass="35097">MRVTADGWAGFGRYDWHDLGKVRARLEAGADPNTGMGPGGPLHDAVRVGALGAVAELARRVDDVDAEHHGRTPLWTAVFDKRPEIARALAEAGADPWRPMMNGWSPGRLSLAGPTPDLFPLPPDAPGLSEEETAAAEYARSLVAALGDPGIDIMGLSLACAPGITVDEAARRLHAVPADKDEVEEILEDPYSGDIEDGPILVVGATGVPGGCVLSQPWGYAASASGAVRRLSAGTLCAAMYANPSSGPQGCLSRDGERVYHDGFPGGGGADPDMAAAEILTEYLYHFEPVAFTVFEAGMRLPDARAVFGPPDVWLRLPSLDFIWDDLEPGDPLG</sequence>
<dbReference type="Pfam" id="PF00023">
    <property type="entry name" value="Ank"/>
    <property type="match status" value="1"/>
</dbReference>
<evidence type="ECO:0000256" key="1">
    <source>
        <dbReference type="PROSITE-ProRule" id="PRU00023"/>
    </source>
</evidence>
<protein>
    <submittedName>
        <fullName evidence="2">Ankyrin repeat domain-containing protein</fullName>
    </submittedName>
</protein>
<accession>A0A3A4BI49</accession>
<dbReference type="InterPro" id="IPR036770">
    <property type="entry name" value="Ankyrin_rpt-contain_sf"/>
</dbReference>